<protein>
    <submittedName>
        <fullName evidence="1">Uncharacterized protein</fullName>
    </submittedName>
</protein>
<sequence length="95" mass="10701">MVATSHHYHRDYDYCPLDHVHCPPITTSRQRLRNDQGTLFVISNLMPPKKKANTSFQDVTRMVATAENTVLRIWSAPHQIGLVVKQAAECVADGT</sequence>
<evidence type="ECO:0000313" key="1">
    <source>
        <dbReference type="EMBL" id="ETV64679.1"/>
    </source>
</evidence>
<name>W4FCQ9_APHAT</name>
<proteinExistence type="predicted"/>
<gene>
    <name evidence="1" type="ORF">H257_18457</name>
</gene>
<dbReference type="VEuPathDB" id="FungiDB:H257_18457"/>
<organism evidence="1">
    <name type="scientific">Aphanomyces astaci</name>
    <name type="common">Crayfish plague agent</name>
    <dbReference type="NCBI Taxonomy" id="112090"/>
    <lineage>
        <taxon>Eukaryota</taxon>
        <taxon>Sar</taxon>
        <taxon>Stramenopiles</taxon>
        <taxon>Oomycota</taxon>
        <taxon>Saprolegniomycetes</taxon>
        <taxon>Saprolegniales</taxon>
        <taxon>Verrucalvaceae</taxon>
        <taxon>Aphanomyces</taxon>
    </lineage>
</organism>
<reference evidence="1" key="1">
    <citation type="submission" date="2013-12" db="EMBL/GenBank/DDBJ databases">
        <title>The Genome Sequence of Aphanomyces astaci APO3.</title>
        <authorList>
            <consortium name="The Broad Institute Genomics Platform"/>
            <person name="Russ C."/>
            <person name="Tyler B."/>
            <person name="van West P."/>
            <person name="Dieguez-Uribeondo J."/>
            <person name="Young S.K."/>
            <person name="Zeng Q."/>
            <person name="Gargeya S."/>
            <person name="Fitzgerald M."/>
            <person name="Abouelleil A."/>
            <person name="Alvarado L."/>
            <person name="Chapman S.B."/>
            <person name="Gainer-Dewar J."/>
            <person name="Goldberg J."/>
            <person name="Griggs A."/>
            <person name="Gujja S."/>
            <person name="Hansen M."/>
            <person name="Howarth C."/>
            <person name="Imamovic A."/>
            <person name="Ireland A."/>
            <person name="Larimer J."/>
            <person name="McCowan C."/>
            <person name="Murphy C."/>
            <person name="Pearson M."/>
            <person name="Poon T.W."/>
            <person name="Priest M."/>
            <person name="Roberts A."/>
            <person name="Saif S."/>
            <person name="Shea T."/>
            <person name="Sykes S."/>
            <person name="Wortman J."/>
            <person name="Nusbaum C."/>
            <person name="Birren B."/>
        </authorList>
    </citation>
    <scope>NUCLEOTIDE SEQUENCE [LARGE SCALE GENOMIC DNA]</scope>
    <source>
        <strain evidence="1">APO3</strain>
    </source>
</reference>
<dbReference type="EMBL" id="KI913280">
    <property type="protein sequence ID" value="ETV64679.1"/>
    <property type="molecule type" value="Genomic_DNA"/>
</dbReference>
<dbReference type="AlphaFoldDB" id="W4FCQ9"/>
<accession>W4FCQ9</accession>
<dbReference type="GeneID" id="20820453"/>
<dbReference type="RefSeq" id="XP_009845814.1">
    <property type="nucleotide sequence ID" value="XM_009847512.1"/>
</dbReference>